<dbReference type="InterPro" id="IPR014756">
    <property type="entry name" value="Ig_E-set"/>
</dbReference>
<dbReference type="InterPro" id="IPR005533">
    <property type="entry name" value="AMOP_dom"/>
</dbReference>
<dbReference type="Pfam" id="PF03782">
    <property type="entry name" value="AMOP"/>
    <property type="match status" value="1"/>
</dbReference>
<dbReference type="Pfam" id="PF00094">
    <property type="entry name" value="VWD"/>
    <property type="match status" value="1"/>
</dbReference>
<dbReference type="STRING" id="29170.A0A368H0R4"/>
<dbReference type="Proteomes" id="UP000252519">
    <property type="component" value="Unassembled WGS sequence"/>
</dbReference>
<comment type="subcellular location">
    <subcellularLocation>
        <location evidence="1">Membrane</location>
    </subcellularLocation>
</comment>
<dbReference type="PANTHER" id="PTHR13802">
    <property type="entry name" value="MUCIN 4-RELATED"/>
    <property type="match status" value="1"/>
</dbReference>
<evidence type="ECO:0000256" key="7">
    <source>
        <dbReference type="SAM" id="MobiDB-lite"/>
    </source>
</evidence>
<dbReference type="PROSITE" id="PS51220">
    <property type="entry name" value="NIDO"/>
    <property type="match status" value="1"/>
</dbReference>
<evidence type="ECO:0000259" key="10">
    <source>
        <dbReference type="PROSITE" id="PS50856"/>
    </source>
</evidence>
<feature type="transmembrane region" description="Helical" evidence="8">
    <location>
        <begin position="1068"/>
        <end position="1085"/>
    </location>
</feature>
<dbReference type="GO" id="GO:0016020">
    <property type="term" value="C:membrane"/>
    <property type="evidence" value="ECO:0007669"/>
    <property type="project" value="UniProtKB-SubCell"/>
</dbReference>
<dbReference type="Pfam" id="PF06119">
    <property type="entry name" value="NIDO"/>
    <property type="match status" value="1"/>
</dbReference>
<keyword evidence="3 9" id="KW-0732">Signal</keyword>
<feature type="signal peptide" evidence="9">
    <location>
        <begin position="1"/>
        <end position="15"/>
    </location>
</feature>
<dbReference type="GO" id="GO:0007160">
    <property type="term" value="P:cell-matrix adhesion"/>
    <property type="evidence" value="ECO:0007669"/>
    <property type="project" value="InterPro"/>
</dbReference>
<feature type="domain" description="VWFD" evidence="12">
    <location>
        <begin position="729"/>
        <end position="929"/>
    </location>
</feature>
<dbReference type="InterPro" id="IPR056619">
    <property type="entry name" value="C8-3_MUC4"/>
</dbReference>
<keyword evidence="2 8" id="KW-0812">Transmembrane</keyword>
<evidence type="ECO:0000259" key="12">
    <source>
        <dbReference type="PROSITE" id="PS51233"/>
    </source>
</evidence>
<evidence type="ECO:0000256" key="1">
    <source>
        <dbReference type="ARBA" id="ARBA00004370"/>
    </source>
</evidence>
<dbReference type="PANTHER" id="PTHR13802:SF52">
    <property type="entry name" value="MUCIN-4"/>
    <property type="match status" value="1"/>
</dbReference>
<keyword evidence="4 8" id="KW-1133">Transmembrane helix</keyword>
<feature type="transmembrane region" description="Helical" evidence="8">
    <location>
        <begin position="1024"/>
        <end position="1047"/>
    </location>
</feature>
<dbReference type="InterPro" id="IPR003886">
    <property type="entry name" value="NIDO_dom"/>
</dbReference>
<evidence type="ECO:0000313" key="14">
    <source>
        <dbReference type="Proteomes" id="UP000252519"/>
    </source>
</evidence>
<evidence type="ECO:0000256" key="2">
    <source>
        <dbReference type="ARBA" id="ARBA00022692"/>
    </source>
</evidence>
<dbReference type="SMART" id="SM00216">
    <property type="entry name" value="VWD"/>
    <property type="match status" value="1"/>
</dbReference>
<dbReference type="InterPro" id="IPR051495">
    <property type="entry name" value="Epithelial_Barrier/Signaling"/>
</dbReference>
<evidence type="ECO:0000256" key="9">
    <source>
        <dbReference type="SAM" id="SignalP"/>
    </source>
</evidence>
<evidence type="ECO:0000313" key="13">
    <source>
        <dbReference type="EMBL" id="RCN50186.1"/>
    </source>
</evidence>
<evidence type="ECO:0000256" key="5">
    <source>
        <dbReference type="ARBA" id="ARBA00023136"/>
    </source>
</evidence>
<dbReference type="AlphaFoldDB" id="A0A368H0R4"/>
<evidence type="ECO:0000259" key="11">
    <source>
        <dbReference type="PROSITE" id="PS51220"/>
    </source>
</evidence>
<dbReference type="PROSITE" id="PS50856">
    <property type="entry name" value="AMOP"/>
    <property type="match status" value="1"/>
</dbReference>
<comment type="caution">
    <text evidence="13">The sequence shown here is derived from an EMBL/GenBank/DDBJ whole genome shotgun (WGS) entry which is preliminary data.</text>
</comment>
<evidence type="ECO:0000256" key="6">
    <source>
        <dbReference type="ARBA" id="ARBA00023157"/>
    </source>
</evidence>
<reference evidence="13 14" key="1">
    <citation type="submission" date="2014-10" db="EMBL/GenBank/DDBJ databases">
        <title>Draft genome of the hookworm Ancylostoma caninum.</title>
        <authorList>
            <person name="Mitreva M."/>
        </authorList>
    </citation>
    <scope>NUCLEOTIDE SEQUENCE [LARGE SCALE GENOMIC DNA]</scope>
    <source>
        <strain evidence="13 14">Baltimore</strain>
    </source>
</reference>
<feature type="domain" description="AMOP" evidence="10">
    <location>
        <begin position="559"/>
        <end position="717"/>
    </location>
</feature>
<dbReference type="SMART" id="SM00539">
    <property type="entry name" value="NIDO"/>
    <property type="match status" value="1"/>
</dbReference>
<name>A0A368H0R4_ANCCA</name>
<feature type="domain" description="NIDO" evidence="11">
    <location>
        <begin position="188"/>
        <end position="358"/>
    </location>
</feature>
<dbReference type="OrthoDB" id="6051552at2759"/>
<sequence length="1137" mass="130340">MTPLLLLVQATVAVAQQTYSEMSTIDLFGNKNPIFNYMPNPGHVDPSLLDQREKYMDLREEEGWWHLFPYGPLYNDANLLSKPHHDRQIDFDFDFPFYGFRFNYTMIYPNGMLAFSDPEFIQPPYTFPNPRWPEQKDASFIAAFYADQIFQFVGERGISNVWYRIIFRPRAFETFDEWGSPLMNDGNQYNSMFETARDRYEKKMWGRVEDTYLLDNITMAIREGIIGANGFRADYVVIVTWERMAYGGAPKVTQVNRYEEAKRWTNTYQVVLATDEIRSYVMFNYAHINWTSSNTAGALQGRGGLQSAIAGFNGGNGTGWTPLPYSGEGRVIKLKGYLTTAPIAATMIGGVYVNVSGPCLRGGDVVKVIFDEYQVDCVRLNMHRAQCVLPVNRMYKTGLVNVKMSRDGGQSYPYVGTFYLLQPALATPAIKLIDNPREPHNNWRSANATRLRLEWAPYNLTNDINAMVDIKLMGYWEDTDDHVFEEIGTIAERTSNDGSYEFDPRTLARTTMLFDSWRRYSFGGVRISISDTDETTGVFWSKLTPFGWYFRDVWEYEYGRDWALELCQDWFDYDGKRVNFAMDLEPFLPCPCTFDQALLDLGRYMPLFGCDRDGDASCEYNKGAQHCVMSVAATWTGAGQVCCYDFEGWLMHSDDYENAAHLRFFSPGTAMRAHPMGSFPFKRPPYVPSLSNFHTDIMAYEKCCKWAGACEFYFWRRQTSGCQEYIPPVAGIAYGDPHFVTYDGTRYTFQGKGYYILSMSKDPRHDFHVQIRMEQPPKTDCVTIRSPERNHNQSEIHVMFDSGAGIRVAEAHGVLSVMTLLPPDFNETYAYYRGAYYPGNEYDEDGRRSAVQEEFINRVTQPTLQYVGGGQRYVTVGLLGTFNGNPLDDLMSPDGHITIVNHPPTEQDNINAYKFGSRWRVDGSRHKSLFQDDIKPIYNPLQFGDDRRYNPVHDPYRLQYNASLVFTLDEVRVACQNVYECEYDYFLTGRREIAMNTLEVQSKLIELKQKGTHRNRSVEIGLKWMTGILSSVAILLFIAAIFFGCYLRRIALHPETGITFRKQEPRSAHTYLGLPISIFLLFSYIPSTSSSSYLVKEPPRSPSITSLQTKAKQKTPHAGSSILRPARSPFRAYETSA</sequence>
<organism evidence="13 14">
    <name type="scientific">Ancylostoma caninum</name>
    <name type="common">Dog hookworm</name>
    <dbReference type="NCBI Taxonomy" id="29170"/>
    <lineage>
        <taxon>Eukaryota</taxon>
        <taxon>Metazoa</taxon>
        <taxon>Ecdysozoa</taxon>
        <taxon>Nematoda</taxon>
        <taxon>Chromadorea</taxon>
        <taxon>Rhabditida</taxon>
        <taxon>Rhabditina</taxon>
        <taxon>Rhabditomorpha</taxon>
        <taxon>Strongyloidea</taxon>
        <taxon>Ancylostomatidae</taxon>
        <taxon>Ancylostomatinae</taxon>
        <taxon>Ancylostoma</taxon>
    </lineage>
</organism>
<protein>
    <submittedName>
        <fullName evidence="13">AMOP domain protein</fullName>
    </submittedName>
</protein>
<feature type="chain" id="PRO_5017075754" evidence="9">
    <location>
        <begin position="16"/>
        <end position="1137"/>
    </location>
</feature>
<gene>
    <name evidence="13" type="ORF">ANCCAN_03791</name>
</gene>
<keyword evidence="14" id="KW-1185">Reference proteome</keyword>
<dbReference type="SMART" id="SM00723">
    <property type="entry name" value="AMOP"/>
    <property type="match status" value="1"/>
</dbReference>
<proteinExistence type="predicted"/>
<dbReference type="SUPFAM" id="SSF81296">
    <property type="entry name" value="E set domains"/>
    <property type="match status" value="1"/>
</dbReference>
<feature type="region of interest" description="Disordered" evidence="7">
    <location>
        <begin position="1091"/>
        <end position="1137"/>
    </location>
</feature>
<keyword evidence="6" id="KW-1015">Disulfide bond</keyword>
<dbReference type="InterPro" id="IPR001846">
    <property type="entry name" value="VWF_type-D"/>
</dbReference>
<dbReference type="EMBL" id="JOJR01000026">
    <property type="protein sequence ID" value="RCN50186.1"/>
    <property type="molecule type" value="Genomic_DNA"/>
</dbReference>
<evidence type="ECO:0000256" key="8">
    <source>
        <dbReference type="SAM" id="Phobius"/>
    </source>
</evidence>
<dbReference type="PROSITE" id="PS51233">
    <property type="entry name" value="VWFD"/>
    <property type="match status" value="1"/>
</dbReference>
<evidence type="ECO:0000256" key="4">
    <source>
        <dbReference type="ARBA" id="ARBA00022989"/>
    </source>
</evidence>
<evidence type="ECO:0000256" key="3">
    <source>
        <dbReference type="ARBA" id="ARBA00022729"/>
    </source>
</evidence>
<dbReference type="Pfam" id="PF23263">
    <property type="entry name" value="C8-3_MUC4"/>
    <property type="match status" value="1"/>
</dbReference>
<accession>A0A368H0R4</accession>
<keyword evidence="5 8" id="KW-0472">Membrane</keyword>